<proteinExistence type="predicted"/>
<reference evidence="1 2" key="1">
    <citation type="submission" date="2023-05" db="EMBL/GenBank/DDBJ databases">
        <title>B98-5 Cell Line De Novo Hybrid Assembly: An Optical Mapping Approach.</title>
        <authorList>
            <person name="Kananen K."/>
            <person name="Auerbach J.A."/>
            <person name="Kautto E."/>
            <person name="Blachly J.S."/>
        </authorList>
    </citation>
    <scope>NUCLEOTIDE SEQUENCE [LARGE SCALE GENOMIC DNA]</scope>
    <source>
        <strain evidence="1">B95-8</strain>
        <tissue evidence="1">Cell line</tissue>
    </source>
</reference>
<gene>
    <name evidence="1" type="ORF">P7K49_027877</name>
</gene>
<name>A0ABQ9UAN9_SAGOE</name>
<evidence type="ECO:0000313" key="1">
    <source>
        <dbReference type="EMBL" id="KAK2094139.1"/>
    </source>
</evidence>
<comment type="caution">
    <text evidence="1">The sequence shown here is derived from an EMBL/GenBank/DDBJ whole genome shotgun (WGS) entry which is preliminary data.</text>
</comment>
<protein>
    <submittedName>
        <fullName evidence="1">Uncharacterized protein</fullName>
    </submittedName>
</protein>
<sequence>AGLARRRTSKAAGAVRVRSPQLTAFPATSLPSVRPAPRACPGCLSTGTSLCPSARVRV</sequence>
<keyword evidence="2" id="KW-1185">Reference proteome</keyword>
<feature type="non-terminal residue" evidence="1">
    <location>
        <position position="58"/>
    </location>
</feature>
<organism evidence="1 2">
    <name type="scientific">Saguinus oedipus</name>
    <name type="common">Cotton-top tamarin</name>
    <name type="synonym">Oedipomidas oedipus</name>
    <dbReference type="NCBI Taxonomy" id="9490"/>
    <lineage>
        <taxon>Eukaryota</taxon>
        <taxon>Metazoa</taxon>
        <taxon>Chordata</taxon>
        <taxon>Craniata</taxon>
        <taxon>Vertebrata</taxon>
        <taxon>Euteleostomi</taxon>
        <taxon>Mammalia</taxon>
        <taxon>Eutheria</taxon>
        <taxon>Euarchontoglires</taxon>
        <taxon>Primates</taxon>
        <taxon>Haplorrhini</taxon>
        <taxon>Platyrrhini</taxon>
        <taxon>Cebidae</taxon>
        <taxon>Callitrichinae</taxon>
        <taxon>Saguinus</taxon>
    </lineage>
</organism>
<evidence type="ECO:0000313" key="2">
    <source>
        <dbReference type="Proteomes" id="UP001266305"/>
    </source>
</evidence>
<accession>A0ABQ9UAN9</accession>
<dbReference type="Proteomes" id="UP001266305">
    <property type="component" value="Unassembled WGS sequence"/>
</dbReference>
<feature type="non-terminal residue" evidence="1">
    <location>
        <position position="1"/>
    </location>
</feature>
<dbReference type="EMBL" id="JASSZA010000014">
    <property type="protein sequence ID" value="KAK2094139.1"/>
    <property type="molecule type" value="Genomic_DNA"/>
</dbReference>